<evidence type="ECO:0000313" key="1">
    <source>
        <dbReference type="EMBL" id="SVE25129.1"/>
    </source>
</evidence>
<proteinExistence type="predicted"/>
<dbReference type="AlphaFoldDB" id="A0A383BZ84"/>
<gene>
    <name evidence="1" type="ORF">METZ01_LOCUS477983</name>
</gene>
<name>A0A383BZ84_9ZZZZ</name>
<protein>
    <recommendedName>
        <fullName evidence="2">(2Fe-2S) ferredoxin domain-containing protein</fullName>
    </recommendedName>
</protein>
<dbReference type="EMBL" id="UINC01204417">
    <property type="protein sequence ID" value="SVE25129.1"/>
    <property type="molecule type" value="Genomic_DNA"/>
</dbReference>
<reference evidence="1" key="1">
    <citation type="submission" date="2018-05" db="EMBL/GenBank/DDBJ databases">
        <authorList>
            <person name="Lanie J.A."/>
            <person name="Ng W.-L."/>
            <person name="Kazmierczak K.M."/>
            <person name="Andrzejewski T.M."/>
            <person name="Davidsen T.M."/>
            <person name="Wayne K.J."/>
            <person name="Tettelin H."/>
            <person name="Glass J.I."/>
            <person name="Rusch D."/>
            <person name="Podicherti R."/>
            <person name="Tsui H.-C.T."/>
            <person name="Winkler M.E."/>
        </authorList>
    </citation>
    <scope>NUCLEOTIDE SEQUENCE</scope>
</reference>
<organism evidence="1">
    <name type="scientific">marine metagenome</name>
    <dbReference type="NCBI Taxonomy" id="408172"/>
    <lineage>
        <taxon>unclassified sequences</taxon>
        <taxon>metagenomes</taxon>
        <taxon>ecological metagenomes</taxon>
    </lineage>
</organism>
<evidence type="ECO:0008006" key="2">
    <source>
        <dbReference type="Google" id="ProtNLM"/>
    </source>
</evidence>
<accession>A0A383BZ84</accession>
<sequence length="86" mass="9148">MSYSRGINKKLMVCSGPGCKAWDSEKVLTLVRESINGNRSIQPCSVSCVNNCGGGVSVGLPFSGKIVKLREPSEVFALLSQSNRNG</sequence>